<evidence type="ECO:0000313" key="2">
    <source>
        <dbReference type="EMBL" id="CEP16723.1"/>
    </source>
</evidence>
<sequence>PEDNPADAEYEVQAIINHRGKAPNYEYKFNKGERDFQTGGGNGYGVGKVLVRRSIALKAKTRSFRCAEARVGDGKETARRNDGLVPEERSDRHKTT</sequence>
<dbReference type="EMBL" id="LN733258">
    <property type="protein sequence ID" value="CEP16723.1"/>
    <property type="molecule type" value="Genomic_DNA"/>
</dbReference>
<dbReference type="AlphaFoldDB" id="A0A0B7NMX3"/>
<reference evidence="2 3" key="1">
    <citation type="submission" date="2014-09" db="EMBL/GenBank/DDBJ databases">
        <authorList>
            <person name="Ellenberger Sabrina"/>
        </authorList>
    </citation>
    <scope>NUCLEOTIDE SEQUENCE [LARGE SCALE GENOMIC DNA]</scope>
    <source>
        <strain evidence="2 3">CBS 412.66</strain>
    </source>
</reference>
<keyword evidence="3" id="KW-1185">Reference proteome</keyword>
<protein>
    <submittedName>
        <fullName evidence="2">Uncharacterized protein</fullName>
    </submittedName>
</protein>
<organism evidence="2 3">
    <name type="scientific">Parasitella parasitica</name>
    <dbReference type="NCBI Taxonomy" id="35722"/>
    <lineage>
        <taxon>Eukaryota</taxon>
        <taxon>Fungi</taxon>
        <taxon>Fungi incertae sedis</taxon>
        <taxon>Mucoromycota</taxon>
        <taxon>Mucoromycotina</taxon>
        <taxon>Mucoromycetes</taxon>
        <taxon>Mucorales</taxon>
        <taxon>Mucorineae</taxon>
        <taxon>Mucoraceae</taxon>
        <taxon>Parasitella</taxon>
    </lineage>
</organism>
<evidence type="ECO:0000256" key="1">
    <source>
        <dbReference type="SAM" id="MobiDB-lite"/>
    </source>
</evidence>
<feature type="non-terminal residue" evidence="2">
    <location>
        <position position="1"/>
    </location>
</feature>
<feature type="region of interest" description="Disordered" evidence="1">
    <location>
        <begin position="69"/>
        <end position="96"/>
    </location>
</feature>
<accession>A0A0B7NMX3</accession>
<name>A0A0B7NMX3_9FUNG</name>
<evidence type="ECO:0000313" key="3">
    <source>
        <dbReference type="Proteomes" id="UP000054107"/>
    </source>
</evidence>
<gene>
    <name evidence="2" type="primary">PARPA_10998.1 scaffold 42148</name>
</gene>
<dbReference type="Proteomes" id="UP000054107">
    <property type="component" value="Unassembled WGS sequence"/>
</dbReference>
<proteinExistence type="predicted"/>